<organism evidence="1 2">
    <name type="scientific">Colletotrichum incanum</name>
    <name type="common">Soybean anthracnose fungus</name>
    <dbReference type="NCBI Taxonomy" id="1573173"/>
    <lineage>
        <taxon>Eukaryota</taxon>
        <taxon>Fungi</taxon>
        <taxon>Dikarya</taxon>
        <taxon>Ascomycota</taxon>
        <taxon>Pezizomycotina</taxon>
        <taxon>Sordariomycetes</taxon>
        <taxon>Hypocreomycetidae</taxon>
        <taxon>Glomerellales</taxon>
        <taxon>Glomerellaceae</taxon>
        <taxon>Colletotrichum</taxon>
        <taxon>Colletotrichum spaethianum species complex</taxon>
    </lineage>
</organism>
<dbReference type="AlphaFoldDB" id="A0A167DC48"/>
<reference evidence="1 2" key="1">
    <citation type="submission" date="2015-06" db="EMBL/GenBank/DDBJ databases">
        <title>Survival trade-offs in plant roots during colonization by closely related pathogenic and mutualistic fungi.</title>
        <authorList>
            <person name="Hacquard S."/>
            <person name="Kracher B."/>
            <person name="Hiruma K."/>
            <person name="Weinman A."/>
            <person name="Muench P."/>
            <person name="Garrido Oter R."/>
            <person name="Ver Loren van Themaat E."/>
            <person name="Dallerey J.-F."/>
            <person name="Damm U."/>
            <person name="Henrissat B."/>
            <person name="Lespinet O."/>
            <person name="Thon M."/>
            <person name="Kemen E."/>
            <person name="McHardy A.C."/>
            <person name="Schulze-Lefert P."/>
            <person name="O'Connell R.J."/>
        </authorList>
    </citation>
    <scope>NUCLEOTIDE SEQUENCE [LARGE SCALE GENOMIC DNA]</scope>
    <source>
        <strain evidence="1 2">MAFF 238704</strain>
    </source>
</reference>
<proteinExistence type="predicted"/>
<dbReference type="EMBL" id="LFIW01001088">
    <property type="protein sequence ID" value="KZL83676.1"/>
    <property type="molecule type" value="Genomic_DNA"/>
</dbReference>
<keyword evidence="2" id="KW-1185">Reference proteome</keyword>
<dbReference type="Proteomes" id="UP000076584">
    <property type="component" value="Unassembled WGS sequence"/>
</dbReference>
<sequence>MLQTAEPTKTTKRNYALLLLQTHRRPQLWYQRPRRPPRHSPRSLALPHRPFPLLQIGATPFSRRQGVGAMTSATLPTLREC</sequence>
<comment type="caution">
    <text evidence="1">The sequence shown here is derived from an EMBL/GenBank/DDBJ whole genome shotgun (WGS) entry which is preliminary data.</text>
</comment>
<accession>A0A167DC48</accession>
<gene>
    <name evidence="1" type="ORF">CI238_06387</name>
</gene>
<protein>
    <submittedName>
        <fullName evidence="1">Uncharacterized protein</fullName>
    </submittedName>
</protein>
<evidence type="ECO:0000313" key="1">
    <source>
        <dbReference type="EMBL" id="KZL83676.1"/>
    </source>
</evidence>
<evidence type="ECO:0000313" key="2">
    <source>
        <dbReference type="Proteomes" id="UP000076584"/>
    </source>
</evidence>
<name>A0A167DC48_COLIC</name>